<evidence type="ECO:0000259" key="6">
    <source>
        <dbReference type="PROSITE" id="PS50865"/>
    </source>
</evidence>
<reference evidence="7" key="2">
    <citation type="submission" date="2011-02" db="EMBL/GenBank/DDBJ databases">
        <authorList>
            <person name="MacLean D."/>
        </authorList>
    </citation>
    <scope>NUCLEOTIDE SEQUENCE</scope>
</reference>
<dbReference type="PANTHER" id="PTHR12197:SF292">
    <property type="entry name" value="SET DOMAIN-CONTAINING PROTEIN"/>
    <property type="match status" value="1"/>
</dbReference>
<dbReference type="InterPro" id="IPR046341">
    <property type="entry name" value="SET_dom_sf"/>
</dbReference>
<dbReference type="PROSITE" id="PS50865">
    <property type="entry name" value="ZF_MYND_2"/>
    <property type="match status" value="1"/>
</dbReference>
<keyword evidence="3" id="KW-0862">Zinc</keyword>
<feature type="domain" description="SET" evidence="5">
    <location>
        <begin position="111"/>
        <end position="345"/>
    </location>
</feature>
<dbReference type="CDD" id="cd20071">
    <property type="entry name" value="SET_SMYD"/>
    <property type="match status" value="1"/>
</dbReference>
<evidence type="ECO:0000256" key="1">
    <source>
        <dbReference type="ARBA" id="ARBA00022723"/>
    </source>
</evidence>
<dbReference type="EMBL" id="FR824195">
    <property type="protein sequence ID" value="CCA22331.1"/>
    <property type="molecule type" value="Genomic_DNA"/>
</dbReference>
<evidence type="ECO:0000256" key="3">
    <source>
        <dbReference type="ARBA" id="ARBA00022833"/>
    </source>
</evidence>
<protein>
    <submittedName>
        <fullName evidence="7">SET and MYND domain containing 2 putative</fullName>
    </submittedName>
</protein>
<dbReference type="Gene3D" id="6.10.140.2220">
    <property type="match status" value="1"/>
</dbReference>
<dbReference type="GO" id="GO:0008270">
    <property type="term" value="F:zinc ion binding"/>
    <property type="evidence" value="ECO:0007669"/>
    <property type="project" value="UniProtKB-KW"/>
</dbReference>
<dbReference type="Pfam" id="PF00856">
    <property type="entry name" value="SET"/>
    <property type="match status" value="1"/>
</dbReference>
<gene>
    <name evidence="7" type="primary">AlNc14C150G7517</name>
    <name evidence="7" type="ORF">ALNC14_084740</name>
</gene>
<keyword evidence="2 4" id="KW-0863">Zinc-finger</keyword>
<keyword evidence="1" id="KW-0479">Metal-binding</keyword>
<dbReference type="AlphaFoldDB" id="F0WM04"/>
<dbReference type="Gene3D" id="1.10.220.160">
    <property type="match status" value="1"/>
</dbReference>
<dbReference type="PROSITE" id="PS50280">
    <property type="entry name" value="SET"/>
    <property type="match status" value="1"/>
</dbReference>
<dbReference type="SUPFAM" id="SSF82199">
    <property type="entry name" value="SET domain"/>
    <property type="match status" value="1"/>
</dbReference>
<accession>F0WM04</accession>
<dbReference type="HOGENOM" id="CLU_045331_0_0_1"/>
<evidence type="ECO:0000256" key="2">
    <source>
        <dbReference type="ARBA" id="ARBA00022771"/>
    </source>
</evidence>
<feature type="domain" description="MYND-type" evidence="6">
    <location>
        <begin position="156"/>
        <end position="196"/>
    </location>
</feature>
<dbReference type="InterPro" id="IPR001214">
    <property type="entry name" value="SET_dom"/>
</dbReference>
<reference evidence="7" key="1">
    <citation type="journal article" date="2011" name="PLoS Biol.">
        <title>Gene gain and loss during evolution of obligate parasitism in the white rust pathogen of Arabidopsis thaliana.</title>
        <authorList>
            <person name="Kemen E."/>
            <person name="Gardiner A."/>
            <person name="Schultz-Larsen T."/>
            <person name="Kemen A.C."/>
            <person name="Balmuth A.L."/>
            <person name="Robert-Seilaniantz A."/>
            <person name="Bailey K."/>
            <person name="Holub E."/>
            <person name="Studholme D.J."/>
            <person name="Maclean D."/>
            <person name="Jones J.D."/>
        </authorList>
    </citation>
    <scope>NUCLEOTIDE SEQUENCE</scope>
</reference>
<proteinExistence type="predicted"/>
<name>F0WM04_9STRA</name>
<evidence type="ECO:0000313" key="7">
    <source>
        <dbReference type="EMBL" id="CCA22331.1"/>
    </source>
</evidence>
<evidence type="ECO:0000259" key="5">
    <source>
        <dbReference type="PROSITE" id="PS50280"/>
    </source>
</evidence>
<dbReference type="InterPro" id="IPR050869">
    <property type="entry name" value="H3K4_H4K5_MeTrfase"/>
</dbReference>
<dbReference type="PROSITE" id="PS01360">
    <property type="entry name" value="ZF_MYND_1"/>
    <property type="match status" value="1"/>
</dbReference>
<dbReference type="Gene3D" id="2.170.270.10">
    <property type="entry name" value="SET domain"/>
    <property type="match status" value="1"/>
</dbReference>
<organism evidence="7">
    <name type="scientific">Albugo laibachii Nc14</name>
    <dbReference type="NCBI Taxonomy" id="890382"/>
    <lineage>
        <taxon>Eukaryota</taxon>
        <taxon>Sar</taxon>
        <taxon>Stramenopiles</taxon>
        <taxon>Oomycota</taxon>
        <taxon>Peronosporomycetes</taxon>
        <taxon>Albuginales</taxon>
        <taxon>Albuginaceae</taxon>
        <taxon>Albugo</taxon>
    </lineage>
</organism>
<dbReference type="InterPro" id="IPR002893">
    <property type="entry name" value="Znf_MYND"/>
</dbReference>
<evidence type="ECO:0000256" key="4">
    <source>
        <dbReference type="PROSITE-ProRule" id="PRU00134"/>
    </source>
</evidence>
<sequence>MDGTKALFIYVHPGLIDTLSASSCQGVQGPSSAPMPCAPQPSFMLEVRVLHRKMTAEMLCTEWKCPNNTKQVHSKWITNIAFEKHFKPFMCTFRPEITANVQATPTCKQRWPLRVYSTPNMGRMAVATTSMPLGTRVFETPAFAAVVSDKYRQRYCHFCIQRLTRKAFQCDQCRFSVYCSMECLTTDATTFHELQCEVLIRLKAERDCDTELLRLVIAVLSMQHCLALKPGNNPLQDLLVPPVVENTGQKYKEQLLKLLRGSKLSHFVSPTQAHDVLLKVRSNAHPLVLNGSVTCGLGLFPEAAMVFNHSCSPNIILAFQPGTRMLRAHSIRPIQPRQALEYAYIDLLPSKSRRRQLLNDAFAFDCSCLRCYEEGKLERMGQDLHDQETAQLLQLQKATASPSQFDVNKIFKRYTYGQRPSAELLFSLWMVQMNASIQKHEWQQARKVIKQMIKAWTMEWELPQYHPVMDALYRHLLRVSIHLDLTLKTEKIRSKIDQIGAICGFSE</sequence>
<dbReference type="PANTHER" id="PTHR12197">
    <property type="entry name" value="HISTONE-LYSINE N-METHYLTRANSFERASE SMYD"/>
    <property type="match status" value="1"/>
</dbReference>